<dbReference type="Proteomes" id="UP000271272">
    <property type="component" value="Unassembled WGS sequence"/>
</dbReference>
<evidence type="ECO:0000256" key="1">
    <source>
        <dbReference type="SAM" id="MobiDB-lite"/>
    </source>
</evidence>
<dbReference type="Gene3D" id="3.40.430.10">
    <property type="entry name" value="Dihydrofolate Reductase, subunit A"/>
    <property type="match status" value="1"/>
</dbReference>
<dbReference type="Pfam" id="PF01872">
    <property type="entry name" value="RibD_C"/>
    <property type="match status" value="1"/>
</dbReference>
<gene>
    <name evidence="3" type="ORF">EII10_02460</name>
</gene>
<dbReference type="OrthoDB" id="9800865at2"/>
<dbReference type="InterPro" id="IPR024072">
    <property type="entry name" value="DHFR-like_dom_sf"/>
</dbReference>
<proteinExistence type="predicted"/>
<keyword evidence="4" id="KW-1185">Reference proteome</keyword>
<evidence type="ECO:0000313" key="3">
    <source>
        <dbReference type="EMBL" id="RRD30959.1"/>
    </source>
</evidence>
<organism evidence="3 4">
    <name type="scientific">Actinomyces bowdenii</name>
    <dbReference type="NCBI Taxonomy" id="131109"/>
    <lineage>
        <taxon>Bacteria</taxon>
        <taxon>Bacillati</taxon>
        <taxon>Actinomycetota</taxon>
        <taxon>Actinomycetes</taxon>
        <taxon>Actinomycetales</taxon>
        <taxon>Actinomycetaceae</taxon>
        <taxon>Actinomyces</taxon>
    </lineage>
</organism>
<accession>A0A3P1VA01</accession>
<evidence type="ECO:0000313" key="4">
    <source>
        <dbReference type="Proteomes" id="UP000271272"/>
    </source>
</evidence>
<comment type="caution">
    <text evidence="3">The sequence shown here is derived from an EMBL/GenBank/DDBJ whole genome shotgun (WGS) entry which is preliminary data.</text>
</comment>
<reference evidence="3 4" key="1">
    <citation type="submission" date="2018-11" db="EMBL/GenBank/DDBJ databases">
        <title>Genomes From Bacteria Associated with the Canine Oral Cavity: a Test Case for Automated Genome-Based Taxonomic Assignment.</title>
        <authorList>
            <person name="Coil D.A."/>
            <person name="Jospin G."/>
            <person name="Darling A.E."/>
            <person name="Wallis C."/>
            <person name="Davis I.J."/>
            <person name="Harris S."/>
            <person name="Eisen J.A."/>
            <person name="Holcombe L.J."/>
            <person name="O'Flynn C."/>
        </authorList>
    </citation>
    <scope>NUCLEOTIDE SEQUENCE [LARGE SCALE GENOMIC DNA]</scope>
    <source>
        <strain evidence="3 4">OH5050</strain>
    </source>
</reference>
<dbReference type="EMBL" id="RQZC01000001">
    <property type="protein sequence ID" value="RRD30959.1"/>
    <property type="molecule type" value="Genomic_DNA"/>
</dbReference>
<name>A0A3P1VA01_9ACTO</name>
<dbReference type="RefSeq" id="WP_124932871.1">
    <property type="nucleotide sequence ID" value="NZ_JAGFOU010000001.1"/>
</dbReference>
<dbReference type="PANTHER" id="PTHR38011:SF11">
    <property type="entry name" value="2,5-DIAMINO-6-RIBOSYLAMINO-4(3H)-PYRIMIDINONE 5'-PHOSPHATE REDUCTASE"/>
    <property type="match status" value="1"/>
</dbReference>
<dbReference type="AlphaFoldDB" id="A0A3P1VA01"/>
<feature type="region of interest" description="Disordered" evidence="1">
    <location>
        <begin position="32"/>
        <end position="53"/>
    </location>
</feature>
<dbReference type="GO" id="GO:0009231">
    <property type="term" value="P:riboflavin biosynthetic process"/>
    <property type="evidence" value="ECO:0007669"/>
    <property type="project" value="InterPro"/>
</dbReference>
<evidence type="ECO:0000259" key="2">
    <source>
        <dbReference type="Pfam" id="PF01872"/>
    </source>
</evidence>
<dbReference type="GO" id="GO:0008703">
    <property type="term" value="F:5-amino-6-(5-phosphoribosylamino)uracil reductase activity"/>
    <property type="evidence" value="ECO:0007669"/>
    <property type="project" value="InterPro"/>
</dbReference>
<protein>
    <submittedName>
        <fullName evidence="3">Dihydrofolate reductase</fullName>
    </submittedName>
</protein>
<dbReference type="InterPro" id="IPR002734">
    <property type="entry name" value="RibDG_C"/>
</dbReference>
<feature type="domain" description="Bacterial bifunctional deaminase-reductase C-terminal" evidence="2">
    <location>
        <begin position="11"/>
        <end position="184"/>
    </location>
</feature>
<dbReference type="PANTHER" id="PTHR38011">
    <property type="entry name" value="DIHYDROFOLATE REDUCTASE FAMILY PROTEIN (AFU_ORTHOLOGUE AFUA_8G06820)"/>
    <property type="match status" value="1"/>
</dbReference>
<dbReference type="SUPFAM" id="SSF53597">
    <property type="entry name" value="Dihydrofolate reductase-like"/>
    <property type="match status" value="1"/>
</dbReference>
<sequence>MVGERLWRGRAFIAASLDGFIARPDGAIEWLTDPAPGPCHHPPEGPGSSEHSSARALEWEQFLPSIDHLVMGRGTYEKVLTFGEWPYEGLGVIVLSTALEAGDPRITQARSLEEAVALLDARGARQVYVDGGRVIQSFLREDLIDEITLAWAPVLLGSGLPLFGALPQDIRLELVASHTGQGGLVHATYRVYRSD</sequence>
<dbReference type="InterPro" id="IPR050765">
    <property type="entry name" value="Riboflavin_Biosynth_HTPR"/>
</dbReference>